<dbReference type="AlphaFoldDB" id="A0A381YGK8"/>
<reference evidence="1" key="1">
    <citation type="submission" date="2018-05" db="EMBL/GenBank/DDBJ databases">
        <authorList>
            <person name="Lanie J.A."/>
            <person name="Ng W.-L."/>
            <person name="Kazmierczak K.M."/>
            <person name="Andrzejewski T.M."/>
            <person name="Davidsen T.M."/>
            <person name="Wayne K.J."/>
            <person name="Tettelin H."/>
            <person name="Glass J.I."/>
            <person name="Rusch D."/>
            <person name="Podicherti R."/>
            <person name="Tsui H.-C.T."/>
            <person name="Winkler M.E."/>
        </authorList>
    </citation>
    <scope>NUCLEOTIDE SEQUENCE</scope>
</reference>
<name>A0A381YGK8_9ZZZZ</name>
<feature type="non-terminal residue" evidence="1">
    <location>
        <position position="26"/>
    </location>
</feature>
<dbReference type="EMBL" id="UINC01018203">
    <property type="protein sequence ID" value="SVA76246.1"/>
    <property type="molecule type" value="Genomic_DNA"/>
</dbReference>
<sequence>MFVLNNNIEIYSINILIGNRQTLTLE</sequence>
<protein>
    <submittedName>
        <fullName evidence="1">Uncharacterized protein</fullName>
    </submittedName>
</protein>
<accession>A0A381YGK8</accession>
<proteinExistence type="predicted"/>
<evidence type="ECO:0000313" key="1">
    <source>
        <dbReference type="EMBL" id="SVA76246.1"/>
    </source>
</evidence>
<organism evidence="1">
    <name type="scientific">marine metagenome</name>
    <dbReference type="NCBI Taxonomy" id="408172"/>
    <lineage>
        <taxon>unclassified sequences</taxon>
        <taxon>metagenomes</taxon>
        <taxon>ecological metagenomes</taxon>
    </lineage>
</organism>
<gene>
    <name evidence="1" type="ORF">METZ01_LOCUS129100</name>
</gene>